<dbReference type="InterPro" id="IPR008271">
    <property type="entry name" value="Ser/Thr_kinase_AS"/>
</dbReference>
<keyword evidence="9" id="KW-1185">Reference proteome</keyword>
<dbReference type="Proteomes" id="UP000324974">
    <property type="component" value="Chromosome"/>
</dbReference>
<dbReference type="Pfam" id="PF00069">
    <property type="entry name" value="Pkinase"/>
    <property type="match status" value="1"/>
</dbReference>
<feature type="transmembrane region" description="Helical" evidence="6">
    <location>
        <begin position="318"/>
        <end position="339"/>
    </location>
</feature>
<keyword evidence="6" id="KW-0472">Membrane</keyword>
<dbReference type="InterPro" id="IPR011009">
    <property type="entry name" value="Kinase-like_dom_sf"/>
</dbReference>
<dbReference type="GO" id="GO:0005524">
    <property type="term" value="F:ATP binding"/>
    <property type="evidence" value="ECO:0007669"/>
    <property type="project" value="UniProtKB-KW"/>
</dbReference>
<keyword evidence="4" id="KW-0067">ATP-binding</keyword>
<gene>
    <name evidence="8" type="ORF">PX52LOC_03662</name>
</gene>
<dbReference type="EMBL" id="CP042425">
    <property type="protein sequence ID" value="QEL16699.1"/>
    <property type="molecule type" value="Genomic_DNA"/>
</dbReference>
<evidence type="ECO:0000256" key="4">
    <source>
        <dbReference type="ARBA" id="ARBA00022840"/>
    </source>
</evidence>
<dbReference type="CDD" id="cd14014">
    <property type="entry name" value="STKc_PknB_like"/>
    <property type="match status" value="1"/>
</dbReference>
<evidence type="ECO:0000256" key="3">
    <source>
        <dbReference type="ARBA" id="ARBA00022777"/>
    </source>
</evidence>
<evidence type="ECO:0000259" key="7">
    <source>
        <dbReference type="PROSITE" id="PS50011"/>
    </source>
</evidence>
<keyword evidence="1" id="KW-0808">Transferase</keyword>
<dbReference type="Gene3D" id="2.60.120.260">
    <property type="entry name" value="Galactose-binding domain-like"/>
    <property type="match status" value="1"/>
</dbReference>
<proteinExistence type="predicted"/>
<dbReference type="GO" id="GO:0004674">
    <property type="term" value="F:protein serine/threonine kinase activity"/>
    <property type="evidence" value="ECO:0007669"/>
    <property type="project" value="TreeGrafter"/>
</dbReference>
<dbReference type="AlphaFoldDB" id="A0A5C1ABE7"/>
<dbReference type="SMART" id="SM00220">
    <property type="entry name" value="S_TKc"/>
    <property type="match status" value="1"/>
</dbReference>
<dbReference type="KEGG" id="lrs:PX52LOC_03662"/>
<dbReference type="SUPFAM" id="SSF56112">
    <property type="entry name" value="Protein kinase-like (PK-like)"/>
    <property type="match status" value="1"/>
</dbReference>
<evidence type="ECO:0000256" key="5">
    <source>
        <dbReference type="SAM" id="MobiDB-lite"/>
    </source>
</evidence>
<evidence type="ECO:0000313" key="8">
    <source>
        <dbReference type="EMBL" id="QEL16699.1"/>
    </source>
</evidence>
<dbReference type="PROSITE" id="PS00108">
    <property type="entry name" value="PROTEIN_KINASE_ST"/>
    <property type="match status" value="1"/>
</dbReference>
<evidence type="ECO:0000313" key="9">
    <source>
        <dbReference type="Proteomes" id="UP000324974"/>
    </source>
</evidence>
<keyword evidence="3" id="KW-0418">Kinase</keyword>
<dbReference type="PANTHER" id="PTHR43289:SF6">
    <property type="entry name" value="SERINE_THREONINE-PROTEIN KINASE NEKL-3"/>
    <property type="match status" value="1"/>
</dbReference>
<reference evidence="9" key="1">
    <citation type="submission" date="2019-08" db="EMBL/GenBank/DDBJ databases">
        <title>Limnoglobus roseus gen. nov., sp. nov., a novel freshwater planctomycete with a giant genome from the family Gemmataceae.</title>
        <authorList>
            <person name="Kulichevskaya I.S."/>
            <person name="Naumoff D.G."/>
            <person name="Miroshnikov K."/>
            <person name="Ivanova A."/>
            <person name="Philippov D.A."/>
            <person name="Hakobyan A."/>
            <person name="Rijpstra I.C."/>
            <person name="Sinninghe Damste J.S."/>
            <person name="Liesack W."/>
            <person name="Dedysh S.N."/>
        </authorList>
    </citation>
    <scope>NUCLEOTIDE SEQUENCE [LARGE SCALE GENOMIC DNA]</scope>
    <source>
        <strain evidence="9">PX52</strain>
    </source>
</reference>
<evidence type="ECO:0000256" key="6">
    <source>
        <dbReference type="SAM" id="Phobius"/>
    </source>
</evidence>
<evidence type="ECO:0000256" key="2">
    <source>
        <dbReference type="ARBA" id="ARBA00022741"/>
    </source>
</evidence>
<keyword evidence="6" id="KW-1133">Transmembrane helix</keyword>
<protein>
    <submittedName>
        <fullName evidence="8">Secretory protein</fullName>
    </submittedName>
</protein>
<name>A0A5C1ABE7_9BACT</name>
<organism evidence="8 9">
    <name type="scientific">Limnoglobus roseus</name>
    <dbReference type="NCBI Taxonomy" id="2598579"/>
    <lineage>
        <taxon>Bacteria</taxon>
        <taxon>Pseudomonadati</taxon>
        <taxon>Planctomycetota</taxon>
        <taxon>Planctomycetia</taxon>
        <taxon>Gemmatales</taxon>
        <taxon>Gemmataceae</taxon>
        <taxon>Limnoglobus</taxon>
    </lineage>
</organism>
<dbReference type="InterPro" id="IPR000719">
    <property type="entry name" value="Prot_kinase_dom"/>
</dbReference>
<sequence length="813" mass="89310">MGAVYLAIDSTLEREVALKLPFFDASDSQKTERFVREAKSVAALDHPNICTIFDTGVLDGRPFISMKLIQGTPLDSEIAHEKLMPPARAAEIVRAMALGLDHAHRKGIVHRDLKPGNVMLLPNDVPVIMDFGLAKRVTEVNPNEAKLTKEGGILGTPSYMSPEQVRGDLASIGPATDIYAIGVILFEMLTGKTPYSGTLIGVLSQILTAPVPIVSEFQSEADKALSTIAETAMAKDPAARFSSMKTIVEAIDGYLKQSQIGVSDIDVVIVEKNFPVMQDPFDQFSESPKPEPKSRSTPHRNSRKSNKSIEKDRIRSRWWLIAAITGCLLIGSLLVGTLMRSGSPSGTLVIEIDEPAVEAKVKNGILVLTGGDGKEKYRFVPEERRKKIDTGNYKIRFEGSEELKLSKSEFTINKNETIRVTVESGPAKSEIDLVQGVTAAKTPDQRVSPKQEMAAVPSAPKQEAAAVAPAPKQEGQVTPAQAAIRNTHLVKIDSSLPTAGGQIRQFAFDAEPNTFFASNRNATKEDYVILTFGESVKLASVNVLTGRPNGMDSLDAGLLEVSSDGSKFEQAGVFDGGVAKIIGMSRSTIAIRIRPSEDMKHPLVIREIAIDSNPQVRTFRYPVEFSLDVTAAPGMREWGEQAIKICETQYPMICSELASKEFKPATQIRFVLKNDPNGLASSEGGIITGSFQYFRAHPNDFGVVVHEAVHCVQNYRNKKLHGWLVEGIADYIRFWKYESQNAVDLSPEKARYDAGYKTTASFLAYVAKNYNPTLVMDLNTHLRMNTYSPDVWKRLTGKSVEELNQNWRRSLVP</sequence>
<dbReference type="OrthoDB" id="211588at2"/>
<accession>A0A5C1ABE7</accession>
<feature type="domain" description="Protein kinase" evidence="7">
    <location>
        <begin position="1"/>
        <end position="255"/>
    </location>
</feature>
<dbReference type="InterPro" id="IPR007541">
    <property type="entry name" value="Uncharacterised_BSP"/>
</dbReference>
<dbReference type="Gene3D" id="3.30.200.20">
    <property type="entry name" value="Phosphorylase Kinase, domain 1"/>
    <property type="match status" value="1"/>
</dbReference>
<keyword evidence="6" id="KW-0812">Transmembrane</keyword>
<dbReference type="Pfam" id="PF04450">
    <property type="entry name" value="BSP"/>
    <property type="match status" value="1"/>
</dbReference>
<evidence type="ECO:0000256" key="1">
    <source>
        <dbReference type="ARBA" id="ARBA00022679"/>
    </source>
</evidence>
<feature type="region of interest" description="Disordered" evidence="5">
    <location>
        <begin position="280"/>
        <end position="308"/>
    </location>
</feature>
<dbReference type="PANTHER" id="PTHR43289">
    <property type="entry name" value="MITOGEN-ACTIVATED PROTEIN KINASE KINASE KINASE 20-RELATED"/>
    <property type="match status" value="1"/>
</dbReference>
<dbReference type="Gene3D" id="1.10.510.10">
    <property type="entry name" value="Transferase(Phosphotransferase) domain 1"/>
    <property type="match status" value="1"/>
</dbReference>
<feature type="compositionally biased region" description="Basic residues" evidence="5">
    <location>
        <begin position="296"/>
        <end position="306"/>
    </location>
</feature>
<keyword evidence="2" id="KW-0547">Nucleotide-binding</keyword>
<dbReference type="PROSITE" id="PS50011">
    <property type="entry name" value="PROTEIN_KINASE_DOM"/>
    <property type="match status" value="1"/>
</dbReference>